<name>A0AAU8YZR0_CLOBO</name>
<feature type="domain" description="Helicase HerA central" evidence="1">
    <location>
        <begin position="1391"/>
        <end position="1606"/>
    </location>
</feature>
<accession>A0AAU8YZR0</accession>
<dbReference type="InterPro" id="IPR008571">
    <property type="entry name" value="HerA-like"/>
</dbReference>
<evidence type="ECO:0000313" key="2">
    <source>
        <dbReference type="EMBL" id="AVP65983.1"/>
    </source>
</evidence>
<dbReference type="InterPro" id="IPR002789">
    <property type="entry name" value="HerA_central"/>
</dbReference>
<protein>
    <submittedName>
        <fullName evidence="2">DNA phosphorothioation-dependent restriction protein DptH</fullName>
    </submittedName>
</protein>
<dbReference type="Pfam" id="PF01935">
    <property type="entry name" value="DUF87"/>
    <property type="match status" value="1"/>
</dbReference>
<sequence length="1750" mass="202266">MLDQFYSYLSSKIIEFFTTNPLSSGAKYNIQFEKQEQVQALYDELKNNTLYKEYNYKDNKGEVKYTSYLLDFRGVKLIVSATIDNVQPDFLTRLRNMVGIEPGYEDKAILFIHDTNLDSIMGGTESFSKEGMPFHINSIQKDIIERVSTSEFSEVDQAIIELDLERKKKDLFGENISIFEYKDLLEIINGTCIEKNQYRNFGLFYDSKLKTLKGKELKNRIDINATYYNRVDEIHNYGNPELQLERYFDEKGIDKLKNEDWESVDYEEVNKSIQEKKQITPLQYKSCNQEWDKEEGTSKAKSRIRNIIVFNENGEDSIDLEINFDETVYKNFVKNIEGKIEVVTSGKKMKATIYKSEADTDFYKIVYKNDKNIKFEFKIVMLGCNEKYLESIKTKYSIVMKGKNNYISINTNDSKIVFNEYATTINRHDVEYNNDIIDTNEDEKLIVKISDNFEYENDSDLVRFNLKINQCLIPIGIRGTSEKIAPIEGLKVWKLKREKKSDFKLVGDNKLQHGTKEYFTRDDFRRNLQLEKQIIESEGIYFIESTDGLESMDLELNSELKSAYSEIIKYFAISNKLPSLTYLNYELKTLYKNFIKKYIKALEEIKEGSYLTKEQKNLFKIGVIKRQIEDRELILTSIHPLNISYQLHINEETDNESMDDEIIKKFTSTYLLPYVLDDNSSLYIPMEQYHSPEWKYYVDETLPRYKSSRDFVSKLVHEKIEEFVSHFKYMFNMGNNAPIRINLINTGDSKEILQGIFKYYIKQLKVNKSREVLPIDLFIYSKKTITNAFEEVAFNDNINDLKETYGLDLNVDNMSEEDVLNLYRDRVHFYSKNIEDGIEYAHITFLEMINDVKTITSKMDDIPSGIILNGLISGVPSVFLGDSYRTGFGTKYANTNNDLMKIAMNLNALNAASGGEPYNNKQCKAISVPNKNKTTLDSIYEASHWVTFIDPKVDLNFFKNDPDAKDLLIIHYSDQYTTAGGYDAITVTRKSGPYQRVIEEFLTEKGIQNAHDYSPRIINMFNAVNGDWLLRLLSSKSHFPKEKMSILSAIKLALAKFKKDNVIWVPISLEEVLRVSGGAGLKQREGFFSAKNLGVDKNGATSDDILLVGIKNVEDNIFVQYYPIEVKIGKNNPSYIQKGIEQAKSTKKIFNETLLPKEDGAISSTQKVYRNFLMQLVITSAEKLNLYDVCSEENWKNVIDSDLRRKLLNEEYEVSDFMENSMGEAAVISFKRESFSNDTRVEEGVMVIEMSEKDGINFITKNIGQIRKLIDVIDIEETDESCANSTITKKETDVNIEDKINTMLNENDGLSEFEKTIEPSSIEEISNSQDDKEVIETPEQKQQILYESNDLKTSNEITTEHPEAYKQDRNMEVLFGINEKNNREIYWCPNDTNKLLHTNTGIIGTMGTGKTQFTKSMVTQIYRESKYNLDEKKVGILIFDYKGDYNKSKQDFIDATDAKVFELYHLPFNPLSLTKTANSKPMLPLHTANGLKETLAKAFGLGIKQETLLRDLIMEAYEKRDIIKNNPDTWENPAPTLKDVYDIYVSKEDLKEDSLYAAFSNLIDFEIFEPDPFETKSLFDLIDGVTVIDLSGYDPGIQNLVVAITLDLFYSQMQAYGHSKIDGSLRQLNKVILVDEADNFLSKNFASLKKILKEGREFGVGTILSTQLLSHFSTGENDYANYILTWVIHKVDDLTNKDVKYIFNTQTKQEDESLFNKIKSLNKHYSLVKMGDSNRAIYMKDRAFWELMHK</sequence>
<dbReference type="PANTHER" id="PTHR42957:SF1">
    <property type="entry name" value="HELICASE MJ1565-RELATED"/>
    <property type="match status" value="1"/>
</dbReference>
<proteinExistence type="predicted"/>
<dbReference type="NCBIfam" id="TIGR03237">
    <property type="entry name" value="dnd_assoc_2"/>
    <property type="match status" value="1"/>
</dbReference>
<reference evidence="2 3" key="1">
    <citation type="submission" date="2018-01" db="EMBL/GenBank/DDBJ databases">
        <title>Genetic Diversity of Clostridium botulinum in seafood.</title>
        <authorList>
            <person name="Athira V."/>
            <person name="Arun Jyothi P.V."/>
            <person name="Lalitha K.V."/>
            <person name="Joseph T.C."/>
        </authorList>
    </citation>
    <scope>NUCLEOTIDE SEQUENCE [LARGE SCALE GENOMIC DNA]</scope>
    <source>
        <strain evidence="2 3">Mfbjulcb5</strain>
    </source>
</reference>
<dbReference type="SUPFAM" id="SSF52540">
    <property type="entry name" value="P-loop containing nucleoside triphosphate hydrolases"/>
    <property type="match status" value="1"/>
</dbReference>
<dbReference type="InterPro" id="IPR027417">
    <property type="entry name" value="P-loop_NTPase"/>
</dbReference>
<dbReference type="Proteomes" id="UP000238070">
    <property type="component" value="Chromosome"/>
</dbReference>
<dbReference type="EMBL" id="CP027776">
    <property type="protein sequence ID" value="AVP65983.1"/>
    <property type="molecule type" value="Genomic_DNA"/>
</dbReference>
<organism evidence="2 3">
    <name type="scientific">Clostridium botulinum</name>
    <dbReference type="NCBI Taxonomy" id="1491"/>
    <lineage>
        <taxon>Bacteria</taxon>
        <taxon>Bacillati</taxon>
        <taxon>Bacillota</taxon>
        <taxon>Clostridia</taxon>
        <taxon>Eubacteriales</taxon>
        <taxon>Clostridiaceae</taxon>
        <taxon>Clostridium</taxon>
    </lineage>
</organism>
<evidence type="ECO:0000313" key="3">
    <source>
        <dbReference type="Proteomes" id="UP000238070"/>
    </source>
</evidence>
<evidence type="ECO:0000259" key="1">
    <source>
        <dbReference type="Pfam" id="PF01935"/>
    </source>
</evidence>
<dbReference type="Gene3D" id="3.40.50.300">
    <property type="entry name" value="P-loop containing nucleotide triphosphate hydrolases"/>
    <property type="match status" value="2"/>
</dbReference>
<dbReference type="PANTHER" id="PTHR42957">
    <property type="entry name" value="HELICASE MJ1565-RELATED"/>
    <property type="match status" value="1"/>
</dbReference>
<dbReference type="REBASE" id="248013">
    <property type="entry name" value="Cbocb5DptHP"/>
</dbReference>
<gene>
    <name evidence="2" type="primary">dptH</name>
    <name evidence="2" type="ORF">C3B64_17735</name>
</gene>
<dbReference type="InterPro" id="IPR017646">
    <property type="entry name" value="Dnd_assoc_2"/>
</dbReference>